<evidence type="ECO:0000256" key="6">
    <source>
        <dbReference type="NCBIfam" id="TIGR01068"/>
    </source>
</evidence>
<name>A0A518B200_9BACT</name>
<feature type="domain" description="Thioredoxin" evidence="8">
    <location>
        <begin position="41"/>
        <end position="165"/>
    </location>
</feature>
<accession>A0A518B200</accession>
<evidence type="ECO:0000313" key="9">
    <source>
        <dbReference type="EMBL" id="QDU60956.1"/>
    </source>
</evidence>
<dbReference type="RefSeq" id="WP_419193427.1">
    <property type="nucleotide sequence ID" value="NZ_CP036279.1"/>
</dbReference>
<evidence type="ECO:0000256" key="3">
    <source>
        <dbReference type="ARBA" id="ARBA00022982"/>
    </source>
</evidence>
<keyword evidence="2" id="KW-0813">Transport</keyword>
<evidence type="ECO:0000256" key="7">
    <source>
        <dbReference type="SAM" id="MobiDB-lite"/>
    </source>
</evidence>
<dbReference type="EMBL" id="CP036279">
    <property type="protein sequence ID" value="QDU60956.1"/>
    <property type="molecule type" value="Genomic_DNA"/>
</dbReference>
<sequence>MPWRGRQLVSPWPALADRPDCRGDGDDSKQNPSGNGFCGWLLVAVPATNEEGFTTMSGNNVHEFNDGNFEESVLKSDKPVLVDFWAPWCGPCKMIAPTIEELAGEMGQDYSVGKMNIDDSPTVPAKYGVSAIPTLMVFKGGEVVQRFTGVTGKAELKKALEGAAV</sequence>
<keyword evidence="3" id="KW-0249">Electron transport</keyword>
<dbReference type="InterPro" id="IPR017937">
    <property type="entry name" value="Thioredoxin_CS"/>
</dbReference>
<organism evidence="9 10">
    <name type="scientific">Kolteria novifilia</name>
    <dbReference type="NCBI Taxonomy" id="2527975"/>
    <lineage>
        <taxon>Bacteria</taxon>
        <taxon>Pseudomonadati</taxon>
        <taxon>Planctomycetota</taxon>
        <taxon>Planctomycetia</taxon>
        <taxon>Kolteriales</taxon>
        <taxon>Kolteriaceae</taxon>
        <taxon>Kolteria</taxon>
    </lineage>
</organism>
<dbReference type="PANTHER" id="PTHR45663:SF11">
    <property type="entry name" value="GEO12009P1"/>
    <property type="match status" value="1"/>
</dbReference>
<dbReference type="Proteomes" id="UP000317093">
    <property type="component" value="Chromosome"/>
</dbReference>
<dbReference type="AlphaFoldDB" id="A0A518B200"/>
<keyword evidence="5" id="KW-0676">Redox-active center</keyword>
<dbReference type="PROSITE" id="PS51352">
    <property type="entry name" value="THIOREDOXIN_2"/>
    <property type="match status" value="1"/>
</dbReference>
<dbReference type="FunFam" id="3.40.30.10:FF:000001">
    <property type="entry name" value="Thioredoxin"/>
    <property type="match status" value="1"/>
</dbReference>
<dbReference type="PANTHER" id="PTHR45663">
    <property type="entry name" value="GEO12009P1"/>
    <property type="match status" value="1"/>
</dbReference>
<dbReference type="GO" id="GO:0005829">
    <property type="term" value="C:cytosol"/>
    <property type="evidence" value="ECO:0007669"/>
    <property type="project" value="TreeGrafter"/>
</dbReference>
<dbReference type="PRINTS" id="PR00421">
    <property type="entry name" value="THIOREDOXIN"/>
</dbReference>
<evidence type="ECO:0000256" key="1">
    <source>
        <dbReference type="ARBA" id="ARBA00008987"/>
    </source>
</evidence>
<dbReference type="InterPro" id="IPR005746">
    <property type="entry name" value="Thioredoxin"/>
</dbReference>
<evidence type="ECO:0000256" key="4">
    <source>
        <dbReference type="ARBA" id="ARBA00023157"/>
    </source>
</evidence>
<comment type="similarity">
    <text evidence="1">Belongs to the thioredoxin family.</text>
</comment>
<proteinExistence type="inferred from homology"/>
<dbReference type="Pfam" id="PF00085">
    <property type="entry name" value="Thioredoxin"/>
    <property type="match status" value="1"/>
</dbReference>
<feature type="compositionally biased region" description="Basic and acidic residues" evidence="7">
    <location>
        <begin position="17"/>
        <end position="29"/>
    </location>
</feature>
<dbReference type="InterPro" id="IPR013766">
    <property type="entry name" value="Thioredoxin_domain"/>
</dbReference>
<evidence type="ECO:0000259" key="8">
    <source>
        <dbReference type="PROSITE" id="PS51352"/>
    </source>
</evidence>
<protein>
    <recommendedName>
        <fullName evidence="6">Thioredoxin</fullName>
    </recommendedName>
</protein>
<dbReference type="GO" id="GO:0015035">
    <property type="term" value="F:protein-disulfide reductase activity"/>
    <property type="evidence" value="ECO:0007669"/>
    <property type="project" value="UniProtKB-UniRule"/>
</dbReference>
<feature type="region of interest" description="Disordered" evidence="7">
    <location>
        <begin position="1"/>
        <end position="32"/>
    </location>
</feature>
<dbReference type="KEGG" id="knv:Pan216_18090"/>
<dbReference type="PROSITE" id="PS00194">
    <property type="entry name" value="THIOREDOXIN_1"/>
    <property type="match status" value="1"/>
</dbReference>
<dbReference type="Gene3D" id="3.40.30.10">
    <property type="entry name" value="Glutaredoxin"/>
    <property type="match status" value="1"/>
</dbReference>
<gene>
    <name evidence="9" type="primary">trxA_2</name>
    <name evidence="9" type="ORF">Pan216_18090</name>
</gene>
<dbReference type="CDD" id="cd02947">
    <property type="entry name" value="TRX_family"/>
    <property type="match status" value="1"/>
</dbReference>
<keyword evidence="4" id="KW-1015">Disulfide bond</keyword>
<evidence type="ECO:0000313" key="10">
    <source>
        <dbReference type="Proteomes" id="UP000317093"/>
    </source>
</evidence>
<dbReference type="GO" id="GO:0045454">
    <property type="term" value="P:cell redox homeostasis"/>
    <property type="evidence" value="ECO:0007669"/>
    <property type="project" value="TreeGrafter"/>
</dbReference>
<dbReference type="NCBIfam" id="TIGR01068">
    <property type="entry name" value="thioredoxin"/>
    <property type="match status" value="1"/>
</dbReference>
<evidence type="ECO:0000256" key="2">
    <source>
        <dbReference type="ARBA" id="ARBA00022448"/>
    </source>
</evidence>
<dbReference type="SUPFAM" id="SSF52833">
    <property type="entry name" value="Thioredoxin-like"/>
    <property type="match status" value="1"/>
</dbReference>
<reference evidence="9 10" key="1">
    <citation type="submission" date="2019-02" db="EMBL/GenBank/DDBJ databases">
        <title>Deep-cultivation of Planctomycetes and their phenomic and genomic characterization uncovers novel biology.</title>
        <authorList>
            <person name="Wiegand S."/>
            <person name="Jogler M."/>
            <person name="Boedeker C."/>
            <person name="Pinto D."/>
            <person name="Vollmers J."/>
            <person name="Rivas-Marin E."/>
            <person name="Kohn T."/>
            <person name="Peeters S.H."/>
            <person name="Heuer A."/>
            <person name="Rast P."/>
            <person name="Oberbeckmann S."/>
            <person name="Bunk B."/>
            <person name="Jeske O."/>
            <person name="Meyerdierks A."/>
            <person name="Storesund J.E."/>
            <person name="Kallscheuer N."/>
            <person name="Luecker S."/>
            <person name="Lage O.M."/>
            <person name="Pohl T."/>
            <person name="Merkel B.J."/>
            <person name="Hornburger P."/>
            <person name="Mueller R.-W."/>
            <person name="Bruemmer F."/>
            <person name="Labrenz M."/>
            <person name="Spormann A.M."/>
            <person name="Op den Camp H."/>
            <person name="Overmann J."/>
            <person name="Amann R."/>
            <person name="Jetten M.S.M."/>
            <person name="Mascher T."/>
            <person name="Medema M.H."/>
            <person name="Devos D.P."/>
            <person name="Kaster A.-K."/>
            <person name="Ovreas L."/>
            <person name="Rohde M."/>
            <person name="Galperin M.Y."/>
            <person name="Jogler C."/>
        </authorList>
    </citation>
    <scope>NUCLEOTIDE SEQUENCE [LARGE SCALE GENOMIC DNA]</scope>
    <source>
        <strain evidence="9 10">Pan216</strain>
    </source>
</reference>
<evidence type="ECO:0000256" key="5">
    <source>
        <dbReference type="ARBA" id="ARBA00023284"/>
    </source>
</evidence>
<keyword evidence="10" id="KW-1185">Reference proteome</keyword>
<dbReference type="InterPro" id="IPR036249">
    <property type="entry name" value="Thioredoxin-like_sf"/>
</dbReference>